<reference evidence="4 5" key="1">
    <citation type="journal article" date="2019" name="Emerg. Microbes Infect.">
        <title>Comprehensive subspecies identification of 175 nontuberculous mycobacteria species based on 7547 genomic profiles.</title>
        <authorList>
            <person name="Matsumoto Y."/>
            <person name="Kinjo T."/>
            <person name="Motooka D."/>
            <person name="Nabeya D."/>
            <person name="Jung N."/>
            <person name="Uechi K."/>
            <person name="Horii T."/>
            <person name="Iida T."/>
            <person name="Fujita J."/>
            <person name="Nakamura S."/>
        </authorList>
    </citation>
    <scope>NUCLEOTIDE SEQUENCE [LARGE SCALE GENOMIC DNA]</scope>
    <source>
        <strain evidence="4 5">JCM 12272</strain>
    </source>
</reference>
<proteinExistence type="predicted"/>
<evidence type="ECO:0000256" key="3">
    <source>
        <dbReference type="SAM" id="Phobius"/>
    </source>
</evidence>
<gene>
    <name evidence="4" type="ORF">MALV_33870</name>
</gene>
<dbReference type="PANTHER" id="PTHR37042:SF4">
    <property type="entry name" value="OUTER MEMBRANE PROTEIN RV1973"/>
    <property type="match status" value="1"/>
</dbReference>
<evidence type="ECO:0000313" key="4">
    <source>
        <dbReference type="EMBL" id="BBX28262.1"/>
    </source>
</evidence>
<name>A0A6N4UXW1_9MYCO</name>
<dbReference type="EMBL" id="AP022565">
    <property type="protein sequence ID" value="BBX28262.1"/>
    <property type="molecule type" value="Genomic_DNA"/>
</dbReference>
<dbReference type="RefSeq" id="WP_163665814.1">
    <property type="nucleotide sequence ID" value="NZ_AP022565.1"/>
</dbReference>
<organism evidence="4 5">
    <name type="scientific">Mycolicibacterium alvei</name>
    <dbReference type="NCBI Taxonomy" id="67081"/>
    <lineage>
        <taxon>Bacteria</taxon>
        <taxon>Bacillati</taxon>
        <taxon>Actinomycetota</taxon>
        <taxon>Actinomycetes</taxon>
        <taxon>Mycobacteriales</taxon>
        <taxon>Mycobacteriaceae</taxon>
        <taxon>Mycolicibacterium</taxon>
    </lineage>
</organism>
<evidence type="ECO:0000256" key="2">
    <source>
        <dbReference type="ARBA" id="ARBA00023136"/>
    </source>
</evidence>
<keyword evidence="2 3" id="KW-0472">Membrane</keyword>
<dbReference type="Proteomes" id="UP000466906">
    <property type="component" value="Chromosome"/>
</dbReference>
<dbReference type="GO" id="GO:0016020">
    <property type="term" value="C:membrane"/>
    <property type="evidence" value="ECO:0007669"/>
    <property type="project" value="UniProtKB-SubCell"/>
</dbReference>
<feature type="transmembrane region" description="Helical" evidence="3">
    <location>
        <begin position="29"/>
        <end position="50"/>
    </location>
</feature>
<accession>A0A6N4UXW1</accession>
<dbReference type="PANTHER" id="PTHR37042">
    <property type="entry name" value="OUTER MEMBRANE PROTEIN RV1973"/>
    <property type="match status" value="1"/>
</dbReference>
<sequence>MSPRRKISADEPDYFAIEPKEPIRWGLPIVGMLSALLIAAAIAGCTFMLVRHESDERTSARDADALAYVTEFMKGYMTRDPFHANDFADDVLRQATGDFAKMFKDKQDEITVRVAQAEPSEGSVQEAGIQRWNDNGSADVLVATKTSIRTPDGKSTIETGDRWIATTIREGQQWKISQLIQVF</sequence>
<comment type="subcellular location">
    <subcellularLocation>
        <location evidence="1">Membrane</location>
    </subcellularLocation>
</comment>
<keyword evidence="3" id="KW-0812">Transmembrane</keyword>
<dbReference type="AlphaFoldDB" id="A0A6N4UXW1"/>
<protein>
    <recommendedName>
        <fullName evidence="6">Mammalian cell entry protein</fullName>
    </recommendedName>
</protein>
<evidence type="ECO:0008006" key="6">
    <source>
        <dbReference type="Google" id="ProtNLM"/>
    </source>
</evidence>
<keyword evidence="5" id="KW-1185">Reference proteome</keyword>
<dbReference type="KEGG" id="malv:MALV_33870"/>
<keyword evidence="3" id="KW-1133">Transmembrane helix</keyword>
<evidence type="ECO:0000256" key="1">
    <source>
        <dbReference type="ARBA" id="ARBA00004370"/>
    </source>
</evidence>
<evidence type="ECO:0000313" key="5">
    <source>
        <dbReference type="Proteomes" id="UP000466906"/>
    </source>
</evidence>